<gene>
    <name evidence="6" type="ORF">Cob_v007074</name>
</gene>
<keyword evidence="1" id="KW-0805">Transcription regulation</keyword>
<dbReference type="Gene3D" id="4.10.240.10">
    <property type="entry name" value="Zn(2)-C6 fungal-type DNA-binding domain"/>
    <property type="match status" value="1"/>
</dbReference>
<dbReference type="STRING" id="1213857.A0A484FPM3"/>
<evidence type="ECO:0000313" key="7">
    <source>
        <dbReference type="Proteomes" id="UP000014480"/>
    </source>
</evidence>
<feature type="domain" description="Zn(2)-C6 fungal-type" evidence="5">
    <location>
        <begin position="22"/>
        <end position="51"/>
    </location>
</feature>
<reference evidence="7" key="1">
    <citation type="journal article" date="2013" name="New Phytol.">
        <title>Comparative genomic and transcriptomic analyses reveal the hemibiotrophic stage shift of Colletotrichum fungi.</title>
        <authorList>
            <person name="Gan P."/>
            <person name="Ikeda K."/>
            <person name="Irieda H."/>
            <person name="Narusaka M."/>
            <person name="O'Connell R.J."/>
            <person name="Narusaka Y."/>
            <person name="Takano Y."/>
            <person name="Kubo Y."/>
            <person name="Shirasu K."/>
        </authorList>
    </citation>
    <scope>NUCLEOTIDE SEQUENCE [LARGE SCALE GENOMIC DNA]</scope>
    <source>
        <strain evidence="7">104-T / ATCC 96160 / CBS 514.97 / LARS 414 / MAFF 240422</strain>
    </source>
</reference>
<evidence type="ECO:0000313" key="6">
    <source>
        <dbReference type="EMBL" id="TDZ19932.1"/>
    </source>
</evidence>
<dbReference type="InterPro" id="IPR036864">
    <property type="entry name" value="Zn2-C6_fun-type_DNA-bd_sf"/>
</dbReference>
<comment type="caution">
    <text evidence="6">The sequence shown here is derived from an EMBL/GenBank/DDBJ whole genome shotgun (WGS) entry which is preliminary data.</text>
</comment>
<dbReference type="InterPro" id="IPR001138">
    <property type="entry name" value="Zn2Cys6_DnaBD"/>
</dbReference>
<evidence type="ECO:0000259" key="5">
    <source>
        <dbReference type="PROSITE" id="PS50048"/>
    </source>
</evidence>
<dbReference type="AlphaFoldDB" id="A0A484FPM3"/>
<proteinExistence type="predicted"/>
<dbReference type="GO" id="GO:0005634">
    <property type="term" value="C:nucleus"/>
    <property type="evidence" value="ECO:0007669"/>
    <property type="project" value="TreeGrafter"/>
</dbReference>
<organism evidence="6 7">
    <name type="scientific">Colletotrichum orbiculare (strain 104-T / ATCC 96160 / CBS 514.97 / LARS 414 / MAFF 240422)</name>
    <name type="common">Cucumber anthracnose fungus</name>
    <name type="synonym">Colletotrichum lagenarium</name>
    <dbReference type="NCBI Taxonomy" id="1213857"/>
    <lineage>
        <taxon>Eukaryota</taxon>
        <taxon>Fungi</taxon>
        <taxon>Dikarya</taxon>
        <taxon>Ascomycota</taxon>
        <taxon>Pezizomycotina</taxon>
        <taxon>Sordariomycetes</taxon>
        <taxon>Hypocreomycetidae</taxon>
        <taxon>Glomerellales</taxon>
        <taxon>Glomerellaceae</taxon>
        <taxon>Colletotrichum</taxon>
        <taxon>Colletotrichum orbiculare species complex</taxon>
    </lineage>
</organism>
<evidence type="ECO:0000256" key="1">
    <source>
        <dbReference type="ARBA" id="ARBA00023015"/>
    </source>
</evidence>
<reference evidence="7" key="2">
    <citation type="journal article" date="2019" name="Mol. Plant Microbe Interact.">
        <title>Genome sequence resources for four phytopathogenic fungi from the Colletotrichum orbiculare species complex.</title>
        <authorList>
            <person name="Gan P."/>
            <person name="Tsushima A."/>
            <person name="Narusaka M."/>
            <person name="Narusaka Y."/>
            <person name="Takano Y."/>
            <person name="Kubo Y."/>
            <person name="Shirasu K."/>
        </authorList>
    </citation>
    <scope>GENOME REANNOTATION</scope>
    <source>
        <strain evidence="7">104-T / ATCC 96160 / CBS 514.97 / LARS 414 / MAFF 240422</strain>
    </source>
</reference>
<accession>A0A484FPM3</accession>
<dbReference type="SUPFAM" id="SSF57701">
    <property type="entry name" value="Zn2/Cys6 DNA-binding domain"/>
    <property type="match status" value="1"/>
</dbReference>
<dbReference type="Pfam" id="PF00172">
    <property type="entry name" value="Zn_clus"/>
    <property type="match status" value="1"/>
</dbReference>
<dbReference type="GO" id="GO:0000978">
    <property type="term" value="F:RNA polymerase II cis-regulatory region sequence-specific DNA binding"/>
    <property type="evidence" value="ECO:0007669"/>
    <property type="project" value="TreeGrafter"/>
</dbReference>
<dbReference type="SMART" id="SM00066">
    <property type="entry name" value="GAL4"/>
    <property type="match status" value="1"/>
</dbReference>
<evidence type="ECO:0000256" key="3">
    <source>
        <dbReference type="ARBA" id="ARBA00023242"/>
    </source>
</evidence>
<dbReference type="PROSITE" id="PS00463">
    <property type="entry name" value="ZN2_CY6_FUNGAL_1"/>
    <property type="match status" value="1"/>
</dbReference>
<keyword evidence="3" id="KW-0539">Nucleus</keyword>
<dbReference type="GO" id="GO:0008270">
    <property type="term" value="F:zinc ion binding"/>
    <property type="evidence" value="ECO:0007669"/>
    <property type="project" value="InterPro"/>
</dbReference>
<dbReference type="Proteomes" id="UP000014480">
    <property type="component" value="Unassembled WGS sequence"/>
</dbReference>
<dbReference type="EMBL" id="AMCV02000018">
    <property type="protein sequence ID" value="TDZ19932.1"/>
    <property type="molecule type" value="Genomic_DNA"/>
</dbReference>
<name>A0A484FPM3_COLOR</name>
<feature type="region of interest" description="Disordered" evidence="4">
    <location>
        <begin position="113"/>
        <end position="145"/>
    </location>
</feature>
<dbReference type="PANTHER" id="PTHR47424">
    <property type="entry name" value="REGULATORY PROTEIN GAL4"/>
    <property type="match status" value="1"/>
</dbReference>
<dbReference type="GO" id="GO:0000435">
    <property type="term" value="P:positive regulation of transcription from RNA polymerase II promoter by galactose"/>
    <property type="evidence" value="ECO:0007669"/>
    <property type="project" value="TreeGrafter"/>
</dbReference>
<sequence length="237" mass="25506">MVSSSAAPSAAYEPAAGRVWQACQACRRKKIKCDGKEPCHNCSSRNQPCEFPGTKDNASASRFYTTSFESRCQQMDTLSQKLEALTDQLSQTVQALNHNNETLVLPYVDIQDENQLSGGDSSDDDQDVQPKAVPGDVGEGLNQPGGLVKDSYGRLRFVGGATSDIFLQAAKSLLLPPLLTSPSSTAEGHGEPSPGEVEIPIFVRGKVWPALYFPGSLSATFHAALSEGAQIFQRREN</sequence>
<dbReference type="OrthoDB" id="6486656at2759"/>
<dbReference type="CDD" id="cd00067">
    <property type="entry name" value="GAL4"/>
    <property type="match status" value="1"/>
</dbReference>
<dbReference type="PANTHER" id="PTHR47424:SF9">
    <property type="entry name" value="TAH-2"/>
    <property type="match status" value="1"/>
</dbReference>
<evidence type="ECO:0000256" key="4">
    <source>
        <dbReference type="SAM" id="MobiDB-lite"/>
    </source>
</evidence>
<evidence type="ECO:0000256" key="2">
    <source>
        <dbReference type="ARBA" id="ARBA00023163"/>
    </source>
</evidence>
<dbReference type="InterPro" id="IPR051127">
    <property type="entry name" value="Fungal_SecMet_Regulators"/>
</dbReference>
<protein>
    <submittedName>
        <fullName evidence="6">Transcriptional regulatory protein</fullName>
    </submittedName>
</protein>
<dbReference type="PROSITE" id="PS50048">
    <property type="entry name" value="ZN2_CY6_FUNGAL_2"/>
    <property type="match status" value="1"/>
</dbReference>
<dbReference type="GO" id="GO:0000981">
    <property type="term" value="F:DNA-binding transcription factor activity, RNA polymerase II-specific"/>
    <property type="evidence" value="ECO:0007669"/>
    <property type="project" value="InterPro"/>
</dbReference>
<keyword evidence="7" id="KW-1185">Reference proteome</keyword>
<keyword evidence="2" id="KW-0804">Transcription</keyword>